<evidence type="ECO:0000313" key="1">
    <source>
        <dbReference type="EMBL" id="KAF2464491.1"/>
    </source>
</evidence>
<accession>A0ACB6QC52</accession>
<dbReference type="EMBL" id="MU003536">
    <property type="protein sequence ID" value="KAF2464491.1"/>
    <property type="molecule type" value="Genomic_DNA"/>
</dbReference>
<gene>
    <name evidence="1" type="ORF">BDR25DRAFT_381101</name>
</gene>
<protein>
    <submittedName>
        <fullName evidence="1">General substrate transporter</fullName>
    </submittedName>
</protein>
<keyword evidence="2" id="KW-1185">Reference proteome</keyword>
<proteinExistence type="predicted"/>
<organism evidence="1 2">
    <name type="scientific">Lindgomyces ingoldianus</name>
    <dbReference type="NCBI Taxonomy" id="673940"/>
    <lineage>
        <taxon>Eukaryota</taxon>
        <taxon>Fungi</taxon>
        <taxon>Dikarya</taxon>
        <taxon>Ascomycota</taxon>
        <taxon>Pezizomycotina</taxon>
        <taxon>Dothideomycetes</taxon>
        <taxon>Pleosporomycetidae</taxon>
        <taxon>Pleosporales</taxon>
        <taxon>Lindgomycetaceae</taxon>
        <taxon>Lindgomyces</taxon>
    </lineage>
</organism>
<reference evidence="1" key="1">
    <citation type="journal article" date="2020" name="Stud. Mycol.">
        <title>101 Dothideomycetes genomes: a test case for predicting lifestyles and emergence of pathogens.</title>
        <authorList>
            <person name="Haridas S."/>
            <person name="Albert R."/>
            <person name="Binder M."/>
            <person name="Bloem J."/>
            <person name="Labutti K."/>
            <person name="Salamov A."/>
            <person name="Andreopoulos B."/>
            <person name="Baker S."/>
            <person name="Barry K."/>
            <person name="Bills G."/>
            <person name="Bluhm B."/>
            <person name="Cannon C."/>
            <person name="Castanera R."/>
            <person name="Culley D."/>
            <person name="Daum C."/>
            <person name="Ezra D."/>
            <person name="Gonzalez J."/>
            <person name="Henrissat B."/>
            <person name="Kuo A."/>
            <person name="Liang C."/>
            <person name="Lipzen A."/>
            <person name="Lutzoni F."/>
            <person name="Magnuson J."/>
            <person name="Mondo S."/>
            <person name="Nolan M."/>
            <person name="Ohm R."/>
            <person name="Pangilinan J."/>
            <person name="Park H.-J."/>
            <person name="Ramirez L."/>
            <person name="Alfaro M."/>
            <person name="Sun H."/>
            <person name="Tritt A."/>
            <person name="Yoshinaga Y."/>
            <person name="Zwiers L.-H."/>
            <person name="Turgeon B."/>
            <person name="Goodwin S."/>
            <person name="Spatafora J."/>
            <person name="Crous P."/>
            <person name="Grigoriev I."/>
        </authorList>
    </citation>
    <scope>NUCLEOTIDE SEQUENCE</scope>
    <source>
        <strain evidence="1">ATCC 200398</strain>
    </source>
</reference>
<name>A0ACB6QC52_9PLEO</name>
<evidence type="ECO:0000313" key="2">
    <source>
        <dbReference type="Proteomes" id="UP000799755"/>
    </source>
</evidence>
<comment type="caution">
    <text evidence="1">The sequence shown here is derived from an EMBL/GenBank/DDBJ whole genome shotgun (WGS) entry which is preliminary data.</text>
</comment>
<dbReference type="Proteomes" id="UP000799755">
    <property type="component" value="Unassembled WGS sequence"/>
</dbReference>
<sequence length="103" mass="10940">MLSSVFCGGAIIQTIDTHSMGAFSTGRIIAGVGFSASSVVVSMFSHEMAPKELRGQIGSFFQLMYTIGIFASYWVDYGVLKGVSSSKAMQWQIPIGLPLVPAA</sequence>